<dbReference type="InterPro" id="IPR038005">
    <property type="entry name" value="RX-like_CC"/>
</dbReference>
<dbReference type="GO" id="GO:0002758">
    <property type="term" value="P:innate immune response-activating signaling pathway"/>
    <property type="evidence" value="ECO:0007669"/>
    <property type="project" value="UniProtKB-ARBA"/>
</dbReference>
<dbReference type="Pfam" id="PF00931">
    <property type="entry name" value="NB-ARC"/>
    <property type="match status" value="1"/>
</dbReference>
<feature type="domain" description="Disease resistance R13L4/SHOC-2-like LRR" evidence="9">
    <location>
        <begin position="552"/>
        <end position="843"/>
    </location>
</feature>
<dbReference type="InterPro" id="IPR055414">
    <property type="entry name" value="LRR_R13L4/SHOC2-like"/>
</dbReference>
<dbReference type="SUPFAM" id="SSF52540">
    <property type="entry name" value="P-loop containing nucleoside triphosphate hydrolases"/>
    <property type="match status" value="1"/>
</dbReference>
<feature type="domain" description="Disease resistance N-terminal" evidence="7">
    <location>
        <begin position="5"/>
        <end position="83"/>
    </location>
</feature>
<dbReference type="FunFam" id="3.40.50.300:FF:001091">
    <property type="entry name" value="Probable disease resistance protein At1g61300"/>
    <property type="match status" value="1"/>
</dbReference>
<dbReference type="Pfam" id="PF18052">
    <property type="entry name" value="Rx_N"/>
    <property type="match status" value="1"/>
</dbReference>
<keyword evidence="4" id="KW-0547">Nucleotide-binding</keyword>
<dbReference type="Gene3D" id="3.80.10.10">
    <property type="entry name" value="Ribonuclease Inhibitor"/>
    <property type="match status" value="1"/>
</dbReference>
<feature type="domain" description="NB-ARC" evidence="6">
    <location>
        <begin position="175"/>
        <end position="347"/>
    </location>
</feature>
<protein>
    <submittedName>
        <fullName evidence="10">Uncharacterized protein</fullName>
    </submittedName>
</protein>
<dbReference type="CDD" id="cd14798">
    <property type="entry name" value="RX-CC_like"/>
    <property type="match status" value="1"/>
</dbReference>
<dbReference type="AlphaFoldDB" id="A0A9D5C1Y1"/>
<dbReference type="Gene3D" id="1.10.10.10">
    <property type="entry name" value="Winged helix-like DNA-binding domain superfamily/Winged helix DNA-binding domain"/>
    <property type="match status" value="1"/>
</dbReference>
<evidence type="ECO:0000259" key="7">
    <source>
        <dbReference type="Pfam" id="PF18052"/>
    </source>
</evidence>
<dbReference type="OrthoDB" id="646178at2759"/>
<keyword evidence="11" id="KW-1185">Reference proteome</keyword>
<keyword evidence="5" id="KW-0611">Plant defense</keyword>
<dbReference type="InterPro" id="IPR027417">
    <property type="entry name" value="P-loop_NTPase"/>
</dbReference>
<dbReference type="Proteomes" id="UP001085076">
    <property type="component" value="Miscellaneous, Linkage group lg08"/>
</dbReference>
<dbReference type="Gene3D" id="1.10.8.430">
    <property type="entry name" value="Helical domain of apoptotic protease-activating factors"/>
    <property type="match status" value="1"/>
</dbReference>
<feature type="domain" description="Disease resistance protein winged helix" evidence="8">
    <location>
        <begin position="436"/>
        <end position="506"/>
    </location>
</feature>
<comment type="caution">
    <text evidence="10">The sequence shown here is derived from an EMBL/GenBank/DDBJ whole genome shotgun (WGS) entry which is preliminary data.</text>
</comment>
<dbReference type="InterPro" id="IPR044974">
    <property type="entry name" value="Disease_R_plants"/>
</dbReference>
<sequence length="895" mass="102220">MSNAAISSVIQKISSLLIEEAILLRGVRGQVEWMLTELRMMQKFLTDADSRHRKGDELARNWVREVRDLAFEAEDVIDTYLFMVVPLWRKKGLLASAKRYVLFVDELVARHKIGTKINQIKKKIQEISDSRARYGIVNIRESGEERISFIDENLQARRNLSPYLSDDTTVVGFHEDIEVLLNQLTDAENLRRSVVSIVGMGGLGKTTIAKEIYNNGMIKNHFDVCVWTTISQDYRVTDLLKIIITRVTGVTKDELEELDEVRLKEKLHRSLNKRRYLIVMDDVWDINFWPRMKTAFPDVLNGSRVLITTRFIGVARSADSVAVPYELSFMPEDKSWELFLLKAFPARLINGNISCPDELEEIGRQLVKKCGGLPLALVVLGGLISRKDPDPAVWLEVAESMDWELEGQDCLKILALSYCDLPHHFLKSCFLYLAAFPEDSEILASKLIKLWIAEGFIPQREKQTMEDIARGYLEELVQRCMIQVVKRGVYNKSVKKIRIHDVLREFCIAEAREDGLINVCGVNSTISIIHSTSRRLALQNYSSSWECFSALKVRTLLIFNSGIHDMVLNSLKLLRVIDLEGVSNLPEGIETMRHLRYIGLRNCESLRKLPPCVGKLHNLQALDIRNTGVRELPKDIFKIQSLRVINMTWGCALPSKIFILRNLQILKDADASGGWIERASGNMINLRVLGISGITNSQHSAFCCWLENLDRLVSLKICRSESLPSNVITNLSNNHRFRKLEIRGMLGFEHRRLPGHHLLPQNLSKLTLQASMLLEDPMPVLEKLQNLIVLRLMKQAYVGTEIVCSTGGFPRLQLLELSCLAQLKCWKIEGCAMLNLTYLYISVCPKLHMLPEGLQSARYLKELKLSGMSDEFQSRVCVDSHHWHKIQHVHSIEIY</sequence>
<evidence type="ECO:0000256" key="4">
    <source>
        <dbReference type="ARBA" id="ARBA00022741"/>
    </source>
</evidence>
<dbReference type="PRINTS" id="PR00364">
    <property type="entry name" value="DISEASERSIST"/>
</dbReference>
<dbReference type="Gene3D" id="1.20.5.4130">
    <property type="match status" value="1"/>
</dbReference>
<dbReference type="InterPro" id="IPR036388">
    <property type="entry name" value="WH-like_DNA-bd_sf"/>
</dbReference>
<comment type="similarity">
    <text evidence="1">Belongs to the disease resistance NB-LRR family.</text>
</comment>
<dbReference type="InterPro" id="IPR002182">
    <property type="entry name" value="NB-ARC"/>
</dbReference>
<evidence type="ECO:0000256" key="3">
    <source>
        <dbReference type="ARBA" id="ARBA00022737"/>
    </source>
</evidence>
<dbReference type="InterPro" id="IPR058922">
    <property type="entry name" value="WHD_DRP"/>
</dbReference>
<evidence type="ECO:0000313" key="10">
    <source>
        <dbReference type="EMBL" id="KAJ0965126.1"/>
    </source>
</evidence>
<organism evidence="10 11">
    <name type="scientific">Dioscorea zingiberensis</name>
    <dbReference type="NCBI Taxonomy" id="325984"/>
    <lineage>
        <taxon>Eukaryota</taxon>
        <taxon>Viridiplantae</taxon>
        <taxon>Streptophyta</taxon>
        <taxon>Embryophyta</taxon>
        <taxon>Tracheophyta</taxon>
        <taxon>Spermatophyta</taxon>
        <taxon>Magnoliopsida</taxon>
        <taxon>Liliopsida</taxon>
        <taxon>Dioscoreales</taxon>
        <taxon>Dioscoreaceae</taxon>
        <taxon>Dioscorea</taxon>
    </lineage>
</organism>
<evidence type="ECO:0000313" key="11">
    <source>
        <dbReference type="Proteomes" id="UP001085076"/>
    </source>
</evidence>
<gene>
    <name evidence="10" type="ORF">J5N97_026264</name>
</gene>
<dbReference type="Gene3D" id="3.40.50.300">
    <property type="entry name" value="P-loop containing nucleotide triphosphate hydrolases"/>
    <property type="match status" value="1"/>
</dbReference>
<dbReference type="GO" id="GO:0009626">
    <property type="term" value="P:plant-type hypersensitive response"/>
    <property type="evidence" value="ECO:0007669"/>
    <property type="project" value="UniProtKB-ARBA"/>
</dbReference>
<evidence type="ECO:0000256" key="5">
    <source>
        <dbReference type="ARBA" id="ARBA00022821"/>
    </source>
</evidence>
<dbReference type="GO" id="GO:0043531">
    <property type="term" value="F:ADP binding"/>
    <property type="evidence" value="ECO:0007669"/>
    <property type="project" value="InterPro"/>
</dbReference>
<dbReference type="SUPFAM" id="SSF52058">
    <property type="entry name" value="L domain-like"/>
    <property type="match status" value="1"/>
</dbReference>
<accession>A0A9D5C1Y1</accession>
<evidence type="ECO:0000259" key="8">
    <source>
        <dbReference type="Pfam" id="PF23559"/>
    </source>
</evidence>
<dbReference type="InterPro" id="IPR042197">
    <property type="entry name" value="Apaf_helical"/>
</dbReference>
<dbReference type="EMBL" id="JAGGNH010000008">
    <property type="protein sequence ID" value="KAJ0965126.1"/>
    <property type="molecule type" value="Genomic_DNA"/>
</dbReference>
<proteinExistence type="inferred from homology"/>
<dbReference type="Pfam" id="PF23598">
    <property type="entry name" value="LRR_14"/>
    <property type="match status" value="1"/>
</dbReference>
<dbReference type="InterPro" id="IPR041118">
    <property type="entry name" value="Rx_N"/>
</dbReference>
<dbReference type="FunFam" id="1.10.10.10:FF:000322">
    <property type="entry name" value="Probable disease resistance protein At1g63360"/>
    <property type="match status" value="1"/>
</dbReference>
<keyword evidence="3" id="KW-0677">Repeat</keyword>
<dbReference type="PANTHER" id="PTHR23155">
    <property type="entry name" value="DISEASE RESISTANCE PROTEIN RP"/>
    <property type="match status" value="1"/>
</dbReference>
<evidence type="ECO:0000256" key="2">
    <source>
        <dbReference type="ARBA" id="ARBA00022614"/>
    </source>
</evidence>
<evidence type="ECO:0000256" key="1">
    <source>
        <dbReference type="ARBA" id="ARBA00008894"/>
    </source>
</evidence>
<evidence type="ECO:0000259" key="9">
    <source>
        <dbReference type="Pfam" id="PF23598"/>
    </source>
</evidence>
<dbReference type="InterPro" id="IPR032675">
    <property type="entry name" value="LRR_dom_sf"/>
</dbReference>
<dbReference type="GO" id="GO:0042742">
    <property type="term" value="P:defense response to bacterium"/>
    <property type="evidence" value="ECO:0007669"/>
    <property type="project" value="UniProtKB-ARBA"/>
</dbReference>
<reference evidence="10" key="1">
    <citation type="submission" date="2021-03" db="EMBL/GenBank/DDBJ databases">
        <authorList>
            <person name="Li Z."/>
            <person name="Yang C."/>
        </authorList>
    </citation>
    <scope>NUCLEOTIDE SEQUENCE</scope>
    <source>
        <strain evidence="10">Dzin_1.0</strain>
        <tissue evidence="10">Leaf</tissue>
    </source>
</reference>
<dbReference type="PANTHER" id="PTHR23155:SF1185">
    <property type="entry name" value="DISEASE RESISTANCE RPP8-LIKE PROTEIN 3-RELATED"/>
    <property type="match status" value="1"/>
</dbReference>
<reference evidence="10" key="2">
    <citation type="journal article" date="2022" name="Hortic Res">
        <title>The genome of Dioscorea zingiberensis sheds light on the biosynthesis, origin and evolution of the medicinally important diosgenin saponins.</title>
        <authorList>
            <person name="Li Y."/>
            <person name="Tan C."/>
            <person name="Li Z."/>
            <person name="Guo J."/>
            <person name="Li S."/>
            <person name="Chen X."/>
            <person name="Wang C."/>
            <person name="Dai X."/>
            <person name="Yang H."/>
            <person name="Song W."/>
            <person name="Hou L."/>
            <person name="Xu J."/>
            <person name="Tong Z."/>
            <person name="Xu A."/>
            <person name="Yuan X."/>
            <person name="Wang W."/>
            <person name="Yang Q."/>
            <person name="Chen L."/>
            <person name="Sun Z."/>
            <person name="Wang K."/>
            <person name="Pan B."/>
            <person name="Chen J."/>
            <person name="Bao Y."/>
            <person name="Liu F."/>
            <person name="Qi X."/>
            <person name="Gang D.R."/>
            <person name="Wen J."/>
            <person name="Li J."/>
        </authorList>
    </citation>
    <scope>NUCLEOTIDE SEQUENCE</scope>
    <source>
        <strain evidence="10">Dzin_1.0</strain>
    </source>
</reference>
<dbReference type="Pfam" id="PF23559">
    <property type="entry name" value="WHD_DRP"/>
    <property type="match status" value="1"/>
</dbReference>
<keyword evidence="2" id="KW-0433">Leucine-rich repeat</keyword>
<evidence type="ECO:0000259" key="6">
    <source>
        <dbReference type="Pfam" id="PF00931"/>
    </source>
</evidence>
<name>A0A9D5C1Y1_9LILI</name>